<dbReference type="InterPro" id="IPR050954">
    <property type="entry name" value="ET_IronSulfur_Cluster-Binding"/>
</dbReference>
<keyword evidence="4" id="KW-0411">Iron-sulfur</keyword>
<dbReference type="GO" id="GO:0046872">
    <property type="term" value="F:metal ion binding"/>
    <property type="evidence" value="ECO:0007669"/>
    <property type="project" value="UniProtKB-KW"/>
</dbReference>
<evidence type="ECO:0000256" key="2">
    <source>
        <dbReference type="ARBA" id="ARBA00022723"/>
    </source>
</evidence>
<dbReference type="CDD" id="cd10551">
    <property type="entry name" value="PsrB"/>
    <property type="match status" value="1"/>
</dbReference>
<organism evidence="6 7">
    <name type="scientific">Ferroacidibacillus organovorans</name>
    <dbReference type="NCBI Taxonomy" id="1765683"/>
    <lineage>
        <taxon>Bacteria</taxon>
        <taxon>Bacillati</taxon>
        <taxon>Bacillota</taxon>
        <taxon>Bacilli</taxon>
        <taxon>Bacillales</taxon>
        <taxon>Alicyclobacillaceae</taxon>
        <taxon>Ferroacidibacillus</taxon>
    </lineage>
</organism>
<feature type="domain" description="4Fe-4S ferredoxin-type" evidence="5">
    <location>
        <begin position="1"/>
        <end position="29"/>
    </location>
</feature>
<comment type="caution">
    <text evidence="6">The sequence shown here is derived from an EMBL/GenBank/DDBJ whole genome shotgun (WGS) entry which is preliminary data.</text>
</comment>
<sequence>MMLIDLFSCSGCHACSVACKAEHRSPIGQFKTRVQTVQSGQFPSVRKHFVPTLCQHCEDAPCLEACPVGAIERTDLGIVQIASNRCVGSGDCVPACPYGAIFISDEDGEAKKCDFCSDRLAENLEPACVATCPTDALKFGLADREDIAEILDRDLFSAQWEPEATRPRIWYHKLDKKTAEVLQRINRDSDEVKEN</sequence>
<evidence type="ECO:0000313" key="7">
    <source>
        <dbReference type="Proteomes" id="UP000053557"/>
    </source>
</evidence>
<keyword evidence="1" id="KW-0004">4Fe-4S</keyword>
<evidence type="ECO:0000256" key="3">
    <source>
        <dbReference type="ARBA" id="ARBA00023004"/>
    </source>
</evidence>
<keyword evidence="3" id="KW-0408">Iron</keyword>
<dbReference type="GO" id="GO:0051539">
    <property type="term" value="F:4 iron, 4 sulfur cluster binding"/>
    <property type="evidence" value="ECO:0007669"/>
    <property type="project" value="UniProtKB-KW"/>
</dbReference>
<evidence type="ECO:0000259" key="5">
    <source>
        <dbReference type="PROSITE" id="PS51379"/>
    </source>
</evidence>
<feature type="domain" description="4Fe-4S ferredoxin-type" evidence="5">
    <location>
        <begin position="45"/>
        <end position="76"/>
    </location>
</feature>
<dbReference type="Gene3D" id="3.30.70.20">
    <property type="match status" value="2"/>
</dbReference>
<dbReference type="InterPro" id="IPR017896">
    <property type="entry name" value="4Fe4S_Fe-S-bd"/>
</dbReference>
<accession>A0A101XRK6</accession>
<evidence type="ECO:0000256" key="1">
    <source>
        <dbReference type="ARBA" id="ARBA00022485"/>
    </source>
</evidence>
<dbReference type="PANTHER" id="PTHR43177:SF3">
    <property type="entry name" value="PROTEIN NRFC HOMOLOG"/>
    <property type="match status" value="1"/>
</dbReference>
<reference evidence="6 7" key="1">
    <citation type="submission" date="2015-12" db="EMBL/GenBank/DDBJ databases">
        <title>Draft genome sequence of Acidibacillus ferrooxidans ITV001, isolated from a chalcopyrite acid mine drainage site in Brazil.</title>
        <authorList>
            <person name="Dall'Agnol H."/>
            <person name="Nancucheo I."/>
            <person name="Johnson B."/>
            <person name="Oliveira R."/>
            <person name="Leite L."/>
            <person name="Pylro V."/>
            <person name="Nunes G.L."/>
            <person name="Tzotzos G."/>
            <person name="Fernandes G.R."/>
            <person name="Dutra J."/>
            <person name="Orellana S.C."/>
            <person name="Oliveira G."/>
        </authorList>
    </citation>
    <scope>NUCLEOTIDE SEQUENCE [LARGE SCALE GENOMIC DNA]</scope>
    <source>
        <strain evidence="7">ITV01</strain>
    </source>
</reference>
<keyword evidence="7" id="KW-1185">Reference proteome</keyword>
<dbReference type="AlphaFoldDB" id="A0A101XRK6"/>
<dbReference type="PANTHER" id="PTHR43177">
    <property type="entry name" value="PROTEIN NRFC"/>
    <property type="match status" value="1"/>
</dbReference>
<dbReference type="EMBL" id="LPVJ01000019">
    <property type="protein sequence ID" value="KUO96262.1"/>
    <property type="molecule type" value="Genomic_DNA"/>
</dbReference>
<keyword evidence="2" id="KW-0479">Metal-binding</keyword>
<dbReference type="Proteomes" id="UP000053557">
    <property type="component" value="Unassembled WGS sequence"/>
</dbReference>
<gene>
    <name evidence="6" type="ORF">ATW55_03315</name>
</gene>
<name>A0A101XRK6_9BACL</name>
<protein>
    <recommendedName>
        <fullName evidence="5">4Fe-4S ferredoxin-type domain-containing protein</fullName>
    </recommendedName>
</protein>
<evidence type="ECO:0000313" key="6">
    <source>
        <dbReference type="EMBL" id="KUO96262.1"/>
    </source>
</evidence>
<dbReference type="SUPFAM" id="SSF54862">
    <property type="entry name" value="4Fe-4S ferredoxins"/>
    <property type="match status" value="1"/>
</dbReference>
<proteinExistence type="predicted"/>
<dbReference type="PROSITE" id="PS51379">
    <property type="entry name" value="4FE4S_FER_2"/>
    <property type="match status" value="3"/>
</dbReference>
<dbReference type="Pfam" id="PF13247">
    <property type="entry name" value="Fer4_11"/>
    <property type="match status" value="1"/>
</dbReference>
<feature type="domain" description="4Fe-4S ferredoxin-type" evidence="5">
    <location>
        <begin position="77"/>
        <end position="106"/>
    </location>
</feature>
<evidence type="ECO:0000256" key="4">
    <source>
        <dbReference type="ARBA" id="ARBA00023014"/>
    </source>
</evidence>